<evidence type="ECO:0000313" key="2">
    <source>
        <dbReference type="EMBL" id="MXP25112.1"/>
    </source>
</evidence>
<dbReference type="EMBL" id="WTYQ01000001">
    <property type="protein sequence ID" value="MXP25112.1"/>
    <property type="molecule type" value="Genomic_DNA"/>
</dbReference>
<evidence type="ECO:0000313" key="3">
    <source>
        <dbReference type="Proteomes" id="UP000460561"/>
    </source>
</evidence>
<dbReference type="RefSeq" id="WP_160738272.1">
    <property type="nucleotide sequence ID" value="NZ_WTYQ01000001.1"/>
</dbReference>
<dbReference type="AlphaFoldDB" id="A0A845A4A2"/>
<reference evidence="2 3" key="1">
    <citation type="submission" date="2019-12" db="EMBL/GenBank/DDBJ databases">
        <title>Genomic-based taxomic classification of the family Erythrobacteraceae.</title>
        <authorList>
            <person name="Xu L."/>
        </authorList>
    </citation>
    <scope>NUCLEOTIDE SEQUENCE [LARGE SCALE GENOMIC DNA]</scope>
    <source>
        <strain evidence="2 3">DSM 18604</strain>
    </source>
</reference>
<protein>
    <submittedName>
        <fullName evidence="2">Uncharacterized protein</fullName>
    </submittedName>
</protein>
<feature type="compositionally biased region" description="Acidic residues" evidence="1">
    <location>
        <begin position="108"/>
        <end position="118"/>
    </location>
</feature>
<dbReference type="Proteomes" id="UP000460561">
    <property type="component" value="Unassembled WGS sequence"/>
</dbReference>
<accession>A0A845A4A2</accession>
<evidence type="ECO:0000256" key="1">
    <source>
        <dbReference type="SAM" id="MobiDB-lite"/>
    </source>
</evidence>
<dbReference type="OrthoDB" id="7433140at2"/>
<name>A0A845A4A2_9SPHN</name>
<organism evidence="2 3">
    <name type="scientific">Altericroceibacterium indicum</name>
    <dbReference type="NCBI Taxonomy" id="374177"/>
    <lineage>
        <taxon>Bacteria</taxon>
        <taxon>Pseudomonadati</taxon>
        <taxon>Pseudomonadota</taxon>
        <taxon>Alphaproteobacteria</taxon>
        <taxon>Sphingomonadales</taxon>
        <taxon>Erythrobacteraceae</taxon>
        <taxon>Altericroceibacterium</taxon>
    </lineage>
</organism>
<keyword evidence="3" id="KW-1185">Reference proteome</keyword>
<gene>
    <name evidence="2" type="ORF">GRI39_03500</name>
</gene>
<feature type="region of interest" description="Disordered" evidence="1">
    <location>
        <begin position="94"/>
        <end position="139"/>
    </location>
</feature>
<proteinExistence type="predicted"/>
<sequence length="139" mass="15379">MTDLSTKMLQDRALRDAARINVDTDIALLMQNIEQKSIGARIKDSTLDRAQKISAEIEQSDDPRAIYIVGGIAGLLTLWLARKPLFKILGWLFGRSSSKDPEDGGSNGEDEEYWDAEDELHPQPPSSRKNTRHGTSAAA</sequence>
<comment type="caution">
    <text evidence="2">The sequence shown here is derived from an EMBL/GenBank/DDBJ whole genome shotgun (WGS) entry which is preliminary data.</text>
</comment>